<dbReference type="CDD" id="cd00090">
    <property type="entry name" value="HTH_ARSR"/>
    <property type="match status" value="1"/>
</dbReference>
<protein>
    <submittedName>
        <fullName evidence="4">Helix-turn-helix transcriptional regulator</fullName>
    </submittedName>
</protein>
<keyword evidence="1" id="KW-0805">Transcription regulation</keyword>
<feature type="region of interest" description="Disordered" evidence="3">
    <location>
        <begin position="1"/>
        <end position="20"/>
    </location>
</feature>
<dbReference type="Gene3D" id="1.10.10.10">
    <property type="entry name" value="Winged helix-like DNA-binding domain superfamily/Winged helix DNA-binding domain"/>
    <property type="match status" value="1"/>
</dbReference>
<accession>A0A6C0UHS3</accession>
<evidence type="ECO:0000313" key="5">
    <source>
        <dbReference type="Proteomes" id="UP000465846"/>
    </source>
</evidence>
<dbReference type="Pfam" id="PF04703">
    <property type="entry name" value="FaeA"/>
    <property type="match status" value="1"/>
</dbReference>
<evidence type="ECO:0000256" key="1">
    <source>
        <dbReference type="ARBA" id="ARBA00023015"/>
    </source>
</evidence>
<dbReference type="AlphaFoldDB" id="A0A6C0UHS3"/>
<keyword evidence="2" id="KW-0804">Transcription</keyword>
<gene>
    <name evidence="4" type="ORF">G3I44_10950</name>
</gene>
<sequence length="84" mass="9193">MDNTDPSDGERDDAGKFSTKYEPGDFLAALRRLGGAGSTKEIAEDVGCTRRTAHYRLSDLEESGDISSRDVGRSILWQVVDDGR</sequence>
<dbReference type="InterPro" id="IPR006793">
    <property type="entry name" value="FaeA"/>
</dbReference>
<reference evidence="4 5" key="1">
    <citation type="submission" date="2020-02" db="EMBL/GenBank/DDBJ databases">
        <title>Whole genome sequence of Halogeometricum borinquense strain wsp4.</title>
        <authorList>
            <person name="Verma D.K."/>
            <person name="Gopal K."/>
            <person name="Prasad E.S."/>
        </authorList>
    </citation>
    <scope>NUCLEOTIDE SEQUENCE [LARGE SCALE GENOMIC DNA]</scope>
    <source>
        <strain evidence="5">wsp4</strain>
    </source>
</reference>
<dbReference type="RefSeq" id="WP_163486645.1">
    <property type="nucleotide sequence ID" value="NZ_CP048739.1"/>
</dbReference>
<dbReference type="GO" id="GO:0006355">
    <property type="term" value="P:regulation of DNA-templated transcription"/>
    <property type="evidence" value="ECO:0007669"/>
    <property type="project" value="InterPro"/>
</dbReference>
<dbReference type="InterPro" id="IPR036390">
    <property type="entry name" value="WH_DNA-bd_sf"/>
</dbReference>
<evidence type="ECO:0000256" key="2">
    <source>
        <dbReference type="ARBA" id="ARBA00023163"/>
    </source>
</evidence>
<organism evidence="4 5">
    <name type="scientific">Halogeometricum borinquense</name>
    <dbReference type="NCBI Taxonomy" id="60847"/>
    <lineage>
        <taxon>Archaea</taxon>
        <taxon>Methanobacteriati</taxon>
        <taxon>Methanobacteriota</taxon>
        <taxon>Stenosarchaea group</taxon>
        <taxon>Halobacteria</taxon>
        <taxon>Halobacteriales</taxon>
        <taxon>Haloferacaceae</taxon>
        <taxon>Halogeometricum</taxon>
    </lineage>
</organism>
<evidence type="ECO:0000313" key="4">
    <source>
        <dbReference type="EMBL" id="QIB74757.1"/>
    </source>
</evidence>
<dbReference type="SUPFAM" id="SSF46785">
    <property type="entry name" value="Winged helix' DNA-binding domain"/>
    <property type="match status" value="1"/>
</dbReference>
<dbReference type="InterPro" id="IPR011991">
    <property type="entry name" value="ArsR-like_HTH"/>
</dbReference>
<dbReference type="InterPro" id="IPR036388">
    <property type="entry name" value="WH-like_DNA-bd_sf"/>
</dbReference>
<dbReference type="EMBL" id="CP048739">
    <property type="protein sequence ID" value="QIB74757.1"/>
    <property type="molecule type" value="Genomic_DNA"/>
</dbReference>
<proteinExistence type="predicted"/>
<dbReference type="GeneID" id="44079925"/>
<name>A0A6C0UHS3_9EURY</name>
<evidence type="ECO:0000256" key="3">
    <source>
        <dbReference type="SAM" id="MobiDB-lite"/>
    </source>
</evidence>
<dbReference type="Proteomes" id="UP000465846">
    <property type="component" value="Chromosome"/>
</dbReference>